<sequence length="104" mass="11731">MDIAFDEQELAVKYDEDIDDTLSWEKVIRISGYKVYAYPGEATFLVFETADGDTLEVSDEMSGWLELLGGLHNIFKLNPGWEEELADIEPGGEDVVFYATRTAD</sequence>
<dbReference type="EMBL" id="JAGTXB010000011">
    <property type="protein sequence ID" value="MBS0029912.1"/>
    <property type="molecule type" value="Genomic_DNA"/>
</dbReference>
<dbReference type="Proteomes" id="UP000676386">
    <property type="component" value="Unassembled WGS sequence"/>
</dbReference>
<dbReference type="RefSeq" id="WP_211975025.1">
    <property type="nucleotide sequence ID" value="NZ_CBFHAM010000023.1"/>
</dbReference>
<comment type="caution">
    <text evidence="1">The sequence shown here is derived from an EMBL/GenBank/DDBJ whole genome shotgun (WGS) entry which is preliminary data.</text>
</comment>
<accession>A0ABS5J5R1</accession>
<organism evidence="1 2">
    <name type="scientific">Chitinophaga hostae</name>
    <dbReference type="NCBI Taxonomy" id="2831022"/>
    <lineage>
        <taxon>Bacteria</taxon>
        <taxon>Pseudomonadati</taxon>
        <taxon>Bacteroidota</taxon>
        <taxon>Chitinophagia</taxon>
        <taxon>Chitinophagales</taxon>
        <taxon>Chitinophagaceae</taxon>
        <taxon>Chitinophaga</taxon>
    </lineage>
</organism>
<keyword evidence="2" id="KW-1185">Reference proteome</keyword>
<evidence type="ECO:0000313" key="1">
    <source>
        <dbReference type="EMBL" id="MBS0029912.1"/>
    </source>
</evidence>
<reference evidence="1 2" key="1">
    <citation type="submission" date="2021-04" db="EMBL/GenBank/DDBJ databases">
        <title>Chitinophaga sp. nov., isolated from the rhizosphere soil.</title>
        <authorList>
            <person name="He S."/>
        </authorList>
    </citation>
    <scope>NUCLEOTIDE SEQUENCE [LARGE SCALE GENOMIC DNA]</scope>
    <source>
        <strain evidence="1 2">2R12</strain>
    </source>
</reference>
<gene>
    <name evidence="1" type="ORF">KE626_21490</name>
</gene>
<evidence type="ECO:0000313" key="2">
    <source>
        <dbReference type="Proteomes" id="UP000676386"/>
    </source>
</evidence>
<protein>
    <recommendedName>
        <fullName evidence="3">Immunity protein 53</fullName>
    </recommendedName>
</protein>
<evidence type="ECO:0008006" key="3">
    <source>
        <dbReference type="Google" id="ProtNLM"/>
    </source>
</evidence>
<name>A0ABS5J5R1_9BACT</name>
<proteinExistence type="predicted"/>